<protein>
    <submittedName>
        <fullName evidence="2">Uncharacterized protein</fullName>
    </submittedName>
</protein>
<comment type="caution">
    <text evidence="2">The sequence shown here is derived from an EMBL/GenBank/DDBJ whole genome shotgun (WGS) entry which is preliminary data.</text>
</comment>
<accession>A0ABV5GWN5</accession>
<evidence type="ECO:0000256" key="1">
    <source>
        <dbReference type="SAM" id="SignalP"/>
    </source>
</evidence>
<feature type="chain" id="PRO_5046830016" evidence="1">
    <location>
        <begin position="23"/>
        <end position="51"/>
    </location>
</feature>
<keyword evidence="3" id="KW-1185">Reference proteome</keyword>
<proteinExistence type="predicted"/>
<organism evidence="2 3">
    <name type="scientific">Algibacter miyuki</name>
    <dbReference type="NCBI Taxonomy" id="1306933"/>
    <lineage>
        <taxon>Bacteria</taxon>
        <taxon>Pseudomonadati</taxon>
        <taxon>Bacteroidota</taxon>
        <taxon>Flavobacteriia</taxon>
        <taxon>Flavobacteriales</taxon>
        <taxon>Flavobacteriaceae</taxon>
        <taxon>Algibacter</taxon>
    </lineage>
</organism>
<gene>
    <name evidence="2" type="ORF">ACFFU1_04090</name>
</gene>
<name>A0ABV5GWN5_9FLAO</name>
<dbReference type="EMBL" id="JBHMFA010000001">
    <property type="protein sequence ID" value="MFB9104070.1"/>
    <property type="molecule type" value="Genomic_DNA"/>
</dbReference>
<evidence type="ECO:0000313" key="3">
    <source>
        <dbReference type="Proteomes" id="UP001589590"/>
    </source>
</evidence>
<dbReference type="RefSeq" id="WP_290268376.1">
    <property type="nucleotide sequence ID" value="NZ_JAUFQP010000004.1"/>
</dbReference>
<sequence>MKKIYLLSTTLLITAFTFPQVAKDICSSAENITIITSEPTINCFENEGITI</sequence>
<evidence type="ECO:0000313" key="2">
    <source>
        <dbReference type="EMBL" id="MFB9104070.1"/>
    </source>
</evidence>
<dbReference type="Proteomes" id="UP001589590">
    <property type="component" value="Unassembled WGS sequence"/>
</dbReference>
<keyword evidence="1" id="KW-0732">Signal</keyword>
<reference evidence="2 3" key="1">
    <citation type="submission" date="2024-09" db="EMBL/GenBank/DDBJ databases">
        <authorList>
            <person name="Sun Q."/>
            <person name="Mori K."/>
        </authorList>
    </citation>
    <scope>NUCLEOTIDE SEQUENCE [LARGE SCALE GENOMIC DNA]</scope>
    <source>
        <strain evidence="2 3">CECT 8300</strain>
    </source>
</reference>
<feature type="signal peptide" evidence="1">
    <location>
        <begin position="1"/>
        <end position="22"/>
    </location>
</feature>